<protein>
    <recommendedName>
        <fullName evidence="3">CCHC-type domain-containing protein</fullName>
    </recommendedName>
</protein>
<name>A0ABQ9L8C1_HEVBR</name>
<keyword evidence="1" id="KW-0479">Metal-binding</keyword>
<dbReference type="InterPro" id="IPR036875">
    <property type="entry name" value="Znf_CCHC_sf"/>
</dbReference>
<feature type="compositionally biased region" description="Low complexity" evidence="2">
    <location>
        <begin position="60"/>
        <end position="74"/>
    </location>
</feature>
<dbReference type="PANTHER" id="PTHR35046:SF9">
    <property type="entry name" value="RNA-DIRECTED DNA POLYMERASE"/>
    <property type="match status" value="1"/>
</dbReference>
<evidence type="ECO:0000313" key="5">
    <source>
        <dbReference type="Proteomes" id="UP001174677"/>
    </source>
</evidence>
<reference evidence="4" key="1">
    <citation type="journal article" date="2023" name="Plant Biotechnol. J.">
        <title>Chromosome-level wild Hevea brasiliensis genome provides new tools for genomic-assisted breeding and valuable loci to elevate rubber yield.</title>
        <authorList>
            <person name="Cheng H."/>
            <person name="Song X."/>
            <person name="Hu Y."/>
            <person name="Wu T."/>
            <person name="Yang Q."/>
            <person name="An Z."/>
            <person name="Feng S."/>
            <person name="Deng Z."/>
            <person name="Wu W."/>
            <person name="Zeng X."/>
            <person name="Tu M."/>
            <person name="Wang X."/>
            <person name="Huang H."/>
        </authorList>
    </citation>
    <scope>NUCLEOTIDE SEQUENCE</scope>
    <source>
        <strain evidence="4">MT/VB/25A 57/8</strain>
    </source>
</reference>
<dbReference type="InterPro" id="IPR001878">
    <property type="entry name" value="Znf_CCHC"/>
</dbReference>
<comment type="caution">
    <text evidence="4">The sequence shown here is derived from an EMBL/GenBank/DDBJ whole genome shotgun (WGS) entry which is preliminary data.</text>
</comment>
<dbReference type="Pfam" id="PF00098">
    <property type="entry name" value="zf-CCHC"/>
    <property type="match status" value="1"/>
</dbReference>
<accession>A0ABQ9L8C1</accession>
<sequence>MLMLRCDVREPQEQIIAHFLGSLNYEIANTVELQPYVFLQDMIKLAIKVERQRMKGGYKGTTTKTFTKSSNTSTPLTSDKGGVKKHDKGESSAKAPVGVRQGKEKEVDPAPPKRSRDIKCFKCLGHGHIASECPNKRVMVLMEAQWELESEDETCEEKENHESYGDKEVEYADFGEMLVVRRTLSAHATKEEEQRENIFHTTHESCTMPLHWQICGCLF</sequence>
<evidence type="ECO:0000256" key="2">
    <source>
        <dbReference type="SAM" id="MobiDB-lite"/>
    </source>
</evidence>
<proteinExistence type="predicted"/>
<organism evidence="4 5">
    <name type="scientific">Hevea brasiliensis</name>
    <name type="common">Para rubber tree</name>
    <name type="synonym">Siphonia brasiliensis</name>
    <dbReference type="NCBI Taxonomy" id="3981"/>
    <lineage>
        <taxon>Eukaryota</taxon>
        <taxon>Viridiplantae</taxon>
        <taxon>Streptophyta</taxon>
        <taxon>Embryophyta</taxon>
        <taxon>Tracheophyta</taxon>
        <taxon>Spermatophyta</taxon>
        <taxon>Magnoliopsida</taxon>
        <taxon>eudicotyledons</taxon>
        <taxon>Gunneridae</taxon>
        <taxon>Pentapetalae</taxon>
        <taxon>rosids</taxon>
        <taxon>fabids</taxon>
        <taxon>Malpighiales</taxon>
        <taxon>Euphorbiaceae</taxon>
        <taxon>Crotonoideae</taxon>
        <taxon>Micrandreae</taxon>
        <taxon>Hevea</taxon>
    </lineage>
</organism>
<dbReference type="EMBL" id="JARPOI010000013">
    <property type="protein sequence ID" value="KAJ9162836.1"/>
    <property type="molecule type" value="Genomic_DNA"/>
</dbReference>
<keyword evidence="5" id="KW-1185">Reference proteome</keyword>
<keyword evidence="1" id="KW-0863">Zinc-finger</keyword>
<evidence type="ECO:0000313" key="4">
    <source>
        <dbReference type="EMBL" id="KAJ9162836.1"/>
    </source>
</evidence>
<dbReference type="PROSITE" id="PS50158">
    <property type="entry name" value="ZF_CCHC"/>
    <property type="match status" value="1"/>
</dbReference>
<dbReference type="SUPFAM" id="SSF57756">
    <property type="entry name" value="Retrovirus zinc finger-like domains"/>
    <property type="match status" value="1"/>
</dbReference>
<dbReference type="PANTHER" id="PTHR35046">
    <property type="entry name" value="ZINC KNUCKLE (CCHC-TYPE) FAMILY PROTEIN"/>
    <property type="match status" value="1"/>
</dbReference>
<evidence type="ECO:0000259" key="3">
    <source>
        <dbReference type="PROSITE" id="PS50158"/>
    </source>
</evidence>
<dbReference type="Gene3D" id="4.10.60.10">
    <property type="entry name" value="Zinc finger, CCHC-type"/>
    <property type="match status" value="1"/>
</dbReference>
<dbReference type="Proteomes" id="UP001174677">
    <property type="component" value="Chromosome 13"/>
</dbReference>
<feature type="compositionally biased region" description="Basic and acidic residues" evidence="2">
    <location>
        <begin position="81"/>
        <end position="91"/>
    </location>
</feature>
<dbReference type="SMART" id="SM00343">
    <property type="entry name" value="ZnF_C2HC"/>
    <property type="match status" value="1"/>
</dbReference>
<feature type="domain" description="CCHC-type" evidence="3">
    <location>
        <begin position="119"/>
        <end position="135"/>
    </location>
</feature>
<evidence type="ECO:0000256" key="1">
    <source>
        <dbReference type="PROSITE-ProRule" id="PRU00047"/>
    </source>
</evidence>
<feature type="region of interest" description="Disordered" evidence="2">
    <location>
        <begin position="58"/>
        <end position="114"/>
    </location>
</feature>
<keyword evidence="1" id="KW-0862">Zinc</keyword>
<gene>
    <name evidence="4" type="ORF">P3X46_022578</name>
</gene>